<dbReference type="HOGENOM" id="CLU_113231_4_0_7"/>
<dbReference type="Gene3D" id="3.40.630.30">
    <property type="match status" value="1"/>
</dbReference>
<dbReference type="EMBL" id="CP001649">
    <property type="protein sequence ID" value="ACS81306.1"/>
    <property type="molecule type" value="Genomic_DNA"/>
</dbReference>
<accession>C6C2A5</accession>
<dbReference type="SUPFAM" id="SSF55729">
    <property type="entry name" value="Acyl-CoA N-acyltransferases (Nat)"/>
    <property type="match status" value="1"/>
</dbReference>
<reference evidence="2 3" key="1">
    <citation type="submission" date="2009-06" db="EMBL/GenBank/DDBJ databases">
        <title>Complete sequence of Desulfovibrio salexigens DSM 2638.</title>
        <authorList>
            <consortium name="US DOE Joint Genome Institute"/>
            <person name="Lucas S."/>
            <person name="Copeland A."/>
            <person name="Lapidus A."/>
            <person name="Glavina del Rio T."/>
            <person name="Tice H."/>
            <person name="Bruce D."/>
            <person name="Goodwin L."/>
            <person name="Pitluck S."/>
            <person name="Munk A.C."/>
            <person name="Brettin T."/>
            <person name="Detter J.C."/>
            <person name="Han C."/>
            <person name="Tapia R."/>
            <person name="Larimer F."/>
            <person name="Land M."/>
            <person name="Hauser L."/>
            <person name="Kyrpides N."/>
            <person name="Anderson I."/>
            <person name="Wall J.D."/>
            <person name="Arkin A.P."/>
            <person name="Dehal P."/>
            <person name="Chivian D."/>
            <person name="Giles B."/>
            <person name="Hazen T.C."/>
        </authorList>
    </citation>
    <scope>NUCLEOTIDE SEQUENCE [LARGE SCALE GENOMIC DNA]</scope>
    <source>
        <strain evidence="3">ATCC 14822 / DSM 2638 / NCIMB 8403 / VKM B-1763</strain>
    </source>
</reference>
<keyword evidence="2" id="KW-0808">Transferase</keyword>
<evidence type="ECO:0000313" key="3">
    <source>
        <dbReference type="Proteomes" id="UP000002601"/>
    </source>
</evidence>
<dbReference type="InterPro" id="IPR000182">
    <property type="entry name" value="GNAT_dom"/>
</dbReference>
<dbReference type="RefSeq" id="WP_015853122.1">
    <property type="nucleotide sequence ID" value="NC_012881.1"/>
</dbReference>
<dbReference type="eggNOG" id="COG3981">
    <property type="taxonomic scope" value="Bacteria"/>
</dbReference>
<dbReference type="Pfam" id="PF13302">
    <property type="entry name" value="Acetyltransf_3"/>
    <property type="match status" value="1"/>
</dbReference>
<dbReference type="OrthoDB" id="5293267at2"/>
<name>C6C2A5_MARSD</name>
<dbReference type="GO" id="GO:0016747">
    <property type="term" value="F:acyltransferase activity, transferring groups other than amino-acyl groups"/>
    <property type="evidence" value="ECO:0007669"/>
    <property type="project" value="InterPro"/>
</dbReference>
<feature type="domain" description="N-acetyltransferase" evidence="1">
    <location>
        <begin position="35"/>
        <end position="120"/>
    </location>
</feature>
<proteinExistence type="predicted"/>
<organism evidence="2 3">
    <name type="scientific">Maridesulfovibrio salexigens (strain ATCC 14822 / DSM 2638 / NCIMB 8403 / VKM B-1763)</name>
    <name type="common">Desulfovibrio salexigens</name>
    <dbReference type="NCBI Taxonomy" id="526222"/>
    <lineage>
        <taxon>Bacteria</taxon>
        <taxon>Pseudomonadati</taxon>
        <taxon>Thermodesulfobacteriota</taxon>
        <taxon>Desulfovibrionia</taxon>
        <taxon>Desulfovibrionales</taxon>
        <taxon>Desulfovibrionaceae</taxon>
        <taxon>Maridesulfovibrio</taxon>
    </lineage>
</organism>
<dbReference type="InterPro" id="IPR016181">
    <property type="entry name" value="Acyl_CoA_acyltransferase"/>
</dbReference>
<sequence>MTLLHSDTPLSSGPVHLHLEKTVPVPPDGELVPFFHFKILNAEKNVVGHINFRIGNTRHILKCAGHVGYEILPEHRGNSLSYHACLALRKFITCFYSSIILTVNPENEASIRIIEKLGATFKSMEEVHPNDPAYKSGARKKQCYVWIPDKS</sequence>
<dbReference type="AlphaFoldDB" id="C6C2A5"/>
<protein>
    <submittedName>
        <fullName evidence="2">GCN5-related N-acetyltransferase</fullName>
    </submittedName>
</protein>
<evidence type="ECO:0000313" key="2">
    <source>
        <dbReference type="EMBL" id="ACS81306.1"/>
    </source>
</evidence>
<evidence type="ECO:0000259" key="1">
    <source>
        <dbReference type="Pfam" id="PF13302"/>
    </source>
</evidence>
<dbReference type="KEGG" id="dsa:Desal_3255"/>
<dbReference type="Proteomes" id="UP000002601">
    <property type="component" value="Chromosome"/>
</dbReference>
<keyword evidence="3" id="KW-1185">Reference proteome</keyword>
<gene>
    <name evidence="2" type="ordered locus">Desal_3255</name>
</gene>